<protein>
    <recommendedName>
        <fullName evidence="1">DUF4219 domain-containing protein</fullName>
    </recommendedName>
</protein>
<evidence type="ECO:0000313" key="2">
    <source>
        <dbReference type="EMBL" id="KAK1415011.1"/>
    </source>
</evidence>
<dbReference type="PANTHER" id="PTHR35317:SF44">
    <property type="entry name" value="RNA-DIRECTED DNA POLYMERASE"/>
    <property type="match status" value="1"/>
</dbReference>
<dbReference type="PANTHER" id="PTHR35317">
    <property type="entry name" value="OS04G0629600 PROTEIN"/>
    <property type="match status" value="1"/>
</dbReference>
<dbReference type="InterPro" id="IPR025314">
    <property type="entry name" value="DUF4219"/>
</dbReference>
<accession>A0AAD8K4X4</accession>
<proteinExistence type="predicted"/>
<sequence>MNLNSFQCPMLTATNYMTWAIRMRVLFKDHKVWDVIDPGSNNAEKNDTAMAVLFQAMWEAIKTRNQGADRVKEARLQTLMTEFEGLKMKEFETIDDFASKLSGISSKSVSLGEVIP</sequence>
<evidence type="ECO:0000313" key="3">
    <source>
        <dbReference type="Proteomes" id="UP001229421"/>
    </source>
</evidence>
<gene>
    <name evidence="2" type="ORF">QVD17_30780</name>
</gene>
<feature type="domain" description="DUF4219" evidence="1">
    <location>
        <begin position="11"/>
        <end position="36"/>
    </location>
</feature>
<dbReference type="Proteomes" id="UP001229421">
    <property type="component" value="Unassembled WGS sequence"/>
</dbReference>
<keyword evidence="3" id="KW-1185">Reference proteome</keyword>
<dbReference type="AlphaFoldDB" id="A0AAD8K4X4"/>
<dbReference type="EMBL" id="JAUHHV010000008">
    <property type="protein sequence ID" value="KAK1415011.1"/>
    <property type="molecule type" value="Genomic_DNA"/>
</dbReference>
<name>A0AAD8K4X4_TARER</name>
<reference evidence="2" key="1">
    <citation type="journal article" date="2023" name="bioRxiv">
        <title>Improved chromosome-level genome assembly for marigold (Tagetes erecta).</title>
        <authorList>
            <person name="Jiang F."/>
            <person name="Yuan L."/>
            <person name="Wang S."/>
            <person name="Wang H."/>
            <person name="Xu D."/>
            <person name="Wang A."/>
            <person name="Fan W."/>
        </authorList>
    </citation>
    <scope>NUCLEOTIDE SEQUENCE</scope>
    <source>
        <strain evidence="2">WSJ</strain>
        <tissue evidence="2">Leaf</tissue>
    </source>
</reference>
<evidence type="ECO:0000259" key="1">
    <source>
        <dbReference type="Pfam" id="PF13961"/>
    </source>
</evidence>
<organism evidence="2 3">
    <name type="scientific">Tagetes erecta</name>
    <name type="common">African marigold</name>
    <dbReference type="NCBI Taxonomy" id="13708"/>
    <lineage>
        <taxon>Eukaryota</taxon>
        <taxon>Viridiplantae</taxon>
        <taxon>Streptophyta</taxon>
        <taxon>Embryophyta</taxon>
        <taxon>Tracheophyta</taxon>
        <taxon>Spermatophyta</taxon>
        <taxon>Magnoliopsida</taxon>
        <taxon>eudicotyledons</taxon>
        <taxon>Gunneridae</taxon>
        <taxon>Pentapetalae</taxon>
        <taxon>asterids</taxon>
        <taxon>campanulids</taxon>
        <taxon>Asterales</taxon>
        <taxon>Asteraceae</taxon>
        <taxon>Asteroideae</taxon>
        <taxon>Heliantheae alliance</taxon>
        <taxon>Tageteae</taxon>
        <taxon>Tagetes</taxon>
    </lineage>
</organism>
<dbReference type="Pfam" id="PF13961">
    <property type="entry name" value="DUF4219"/>
    <property type="match status" value="1"/>
</dbReference>
<comment type="caution">
    <text evidence="2">The sequence shown here is derived from an EMBL/GenBank/DDBJ whole genome shotgun (WGS) entry which is preliminary data.</text>
</comment>